<feature type="transmembrane region" description="Helical" evidence="6">
    <location>
        <begin position="301"/>
        <end position="320"/>
    </location>
</feature>
<dbReference type="EMBL" id="CP002117">
    <property type="protein sequence ID" value="ADN35571.1"/>
    <property type="molecule type" value="Genomic_DNA"/>
</dbReference>
<feature type="transmembrane region" description="Helical" evidence="6">
    <location>
        <begin position="580"/>
        <end position="597"/>
    </location>
</feature>
<dbReference type="InterPro" id="IPR050545">
    <property type="entry name" value="Mycobact_MmpL"/>
</dbReference>
<sequence length="755" mass="82668">MNSPFGVLADAINRHPGIVAGILVAVILISLTGLQNLNFKSTGYDTFVWEDSQDGRHMENYNELFGSETIVLIVQGDDLLSIENLEYLDTLTFDLKNEKSVKSVSGITEILKAYNSGRLPSSKAETDLILEKIPEEQKAYFSQSQLITLIAVTFDGELSDSEEANALKNVGTVIENSNPPPGLSIKVSGEPAYNIDLQSAMQGEMKTLISATLLLMLVSIAFLFSYVRYRMLPVVIISTGVIVTFGITGLLDISISMPVIGSFPVIIGLGIDYGIQFHARFNDEVRDKSVGEAIYSTLIKAGPVVLIAMCTTCLGFLALLSSPIPMISQFGSVCIIGVIASFFTALIIVPLTFRITGYRPKTCKRAESGFMKKYSTFLGKFAGAVAKNPVPLILILASAAVIGMQLDDKVQTNVDTNTFIPQDLPAKIDLDNVKSIVGETSTFTVMVEGDRLTSHEVLGWIDEFGKYADNTHEEITGIKSLAELVKKYNNGEIPKTDYETKLILQKIPEDEKSVFLEGDMTTVIEFETEELSNMEKNELVKSIRKDITWIDPPAGISAMPTGMSQITGDLVENLGVTKNHMTALGFGMILVFLILVYRRFSSLLPVIPIAMILGWNTLIMYILNIEYTPLTACLGSMTIGIAMEYTILVTERFEEELNAGEEFFTAIRRGVEKIGSAITISGATTLLGFSSLILSDFNVIKMFGETTVITIFFSLVGGIIVMPAIISLLYMRCRDADKWVYGLLGKKKGDESALL</sequence>
<keyword evidence="2" id="KW-1003">Cell membrane</keyword>
<dbReference type="GeneID" id="9743252"/>
<organism evidence="8 9">
    <name type="scientific">Methanolacinia petrolearia (strain DSM 11571 / OCM 486 / SEBR 4847)</name>
    <name type="common">Methanoplanus petrolearius</name>
    <dbReference type="NCBI Taxonomy" id="679926"/>
    <lineage>
        <taxon>Archaea</taxon>
        <taxon>Methanobacteriati</taxon>
        <taxon>Methanobacteriota</taxon>
        <taxon>Stenosarchaea group</taxon>
        <taxon>Methanomicrobia</taxon>
        <taxon>Methanomicrobiales</taxon>
        <taxon>Methanomicrobiaceae</taxon>
        <taxon>Methanolacinia</taxon>
    </lineage>
</organism>
<feature type="domain" description="SSD" evidence="7">
    <location>
        <begin position="235"/>
        <end position="355"/>
    </location>
</feature>
<feature type="transmembrane region" description="Helical" evidence="6">
    <location>
        <begin position="15"/>
        <end position="34"/>
    </location>
</feature>
<dbReference type="AlphaFoldDB" id="E1RIY3"/>
<dbReference type="NCBIfam" id="TIGR00921">
    <property type="entry name" value="2A067"/>
    <property type="match status" value="1"/>
</dbReference>
<feature type="transmembrane region" description="Helical" evidence="6">
    <location>
        <begin position="207"/>
        <end position="226"/>
    </location>
</feature>
<dbReference type="KEGG" id="mpi:Mpet_0797"/>
<accession>E1RIY3</accession>
<name>E1RIY3_METP4</name>
<dbReference type="GO" id="GO:0005886">
    <property type="term" value="C:plasma membrane"/>
    <property type="evidence" value="ECO:0007669"/>
    <property type="project" value="UniProtKB-SubCell"/>
</dbReference>
<keyword evidence="4 6" id="KW-1133">Transmembrane helix</keyword>
<comment type="subcellular location">
    <subcellularLocation>
        <location evidence="1">Cell membrane</location>
        <topology evidence="1">Multi-pass membrane protein</topology>
    </subcellularLocation>
</comment>
<dbReference type="RefSeq" id="WP_013328749.1">
    <property type="nucleotide sequence ID" value="NC_014507.1"/>
</dbReference>
<feature type="transmembrane region" description="Helical" evidence="6">
    <location>
        <begin position="263"/>
        <end position="281"/>
    </location>
</feature>
<dbReference type="Proteomes" id="UP000006565">
    <property type="component" value="Chromosome"/>
</dbReference>
<keyword evidence="3 6" id="KW-0812">Transmembrane</keyword>
<dbReference type="eggNOG" id="arCOG02174">
    <property type="taxonomic scope" value="Archaea"/>
</dbReference>
<keyword evidence="5 6" id="KW-0472">Membrane</keyword>
<feature type="transmembrane region" description="Helical" evidence="6">
    <location>
        <begin position="604"/>
        <end position="623"/>
    </location>
</feature>
<keyword evidence="9" id="KW-1185">Reference proteome</keyword>
<dbReference type="InterPro" id="IPR000731">
    <property type="entry name" value="SSD"/>
</dbReference>
<protein>
    <submittedName>
        <fullName evidence="8">Efflux transporter, hydrophobe/amphiphile efflux-3 (HAE3) family</fullName>
    </submittedName>
</protein>
<feature type="transmembrane region" description="Helical" evidence="6">
    <location>
        <begin position="674"/>
        <end position="694"/>
    </location>
</feature>
<evidence type="ECO:0000256" key="5">
    <source>
        <dbReference type="ARBA" id="ARBA00023136"/>
    </source>
</evidence>
<evidence type="ECO:0000256" key="3">
    <source>
        <dbReference type="ARBA" id="ARBA00022692"/>
    </source>
</evidence>
<dbReference type="OrthoDB" id="42357at2157"/>
<feature type="transmembrane region" description="Helical" evidence="6">
    <location>
        <begin position="232"/>
        <end position="251"/>
    </location>
</feature>
<feature type="domain" description="SSD" evidence="7">
    <location>
        <begin position="619"/>
        <end position="728"/>
    </location>
</feature>
<dbReference type="SUPFAM" id="SSF82866">
    <property type="entry name" value="Multidrug efflux transporter AcrB transmembrane domain"/>
    <property type="match status" value="2"/>
</dbReference>
<evidence type="ECO:0000256" key="4">
    <source>
        <dbReference type="ARBA" id="ARBA00022989"/>
    </source>
</evidence>
<evidence type="ECO:0000256" key="2">
    <source>
        <dbReference type="ARBA" id="ARBA00022475"/>
    </source>
</evidence>
<gene>
    <name evidence="8" type="ordered locus">Mpet_0797</name>
</gene>
<dbReference type="STRING" id="679926.Mpet_0797"/>
<dbReference type="Gene3D" id="1.20.1640.10">
    <property type="entry name" value="Multidrug efflux transporter AcrB transmembrane domain"/>
    <property type="match status" value="2"/>
</dbReference>
<reference evidence="8 9" key="1">
    <citation type="journal article" date="2010" name="Stand. Genomic Sci.">
        <title>Complete genome sequence of Methanoplanus petrolearius type strain (SEBR 4847).</title>
        <authorList>
            <person name="Brambilla E."/>
            <person name="Djao O.D."/>
            <person name="Daligault H."/>
            <person name="Lapidus A."/>
            <person name="Lucas S."/>
            <person name="Hammon N."/>
            <person name="Nolan M."/>
            <person name="Tice H."/>
            <person name="Cheng J.F."/>
            <person name="Han C."/>
            <person name="Tapia R."/>
            <person name="Goodwin L."/>
            <person name="Pitluck S."/>
            <person name="Liolios K."/>
            <person name="Ivanova N."/>
            <person name="Mavromatis K."/>
            <person name="Mikhailova N."/>
            <person name="Pati A."/>
            <person name="Chen A."/>
            <person name="Palaniappan K."/>
            <person name="Land M."/>
            <person name="Hauser L."/>
            <person name="Chang Y.J."/>
            <person name="Jeffries C.D."/>
            <person name="Rohde M."/>
            <person name="Spring S."/>
            <person name="Sikorski J."/>
            <person name="Goker M."/>
            <person name="Woyke T."/>
            <person name="Bristow J."/>
            <person name="Eisen J.A."/>
            <person name="Markowitz V."/>
            <person name="Hugenholtz P."/>
            <person name="Kyrpides N.C."/>
            <person name="Klenk H.P."/>
        </authorList>
    </citation>
    <scope>NUCLEOTIDE SEQUENCE [LARGE SCALE GENOMIC DNA]</scope>
    <source>
        <strain evidence="9">DSM 11571 / OCM 486 / SEBR 4847</strain>
    </source>
</reference>
<dbReference type="PANTHER" id="PTHR33406:SF13">
    <property type="entry name" value="MEMBRANE PROTEIN YDFJ"/>
    <property type="match status" value="1"/>
</dbReference>
<dbReference type="InterPro" id="IPR004869">
    <property type="entry name" value="MMPL_dom"/>
</dbReference>
<dbReference type="HOGENOM" id="CLU_008861_2_0_2"/>
<feature type="transmembrane region" description="Helical" evidence="6">
    <location>
        <begin position="629"/>
        <end position="648"/>
    </location>
</feature>
<evidence type="ECO:0000313" key="8">
    <source>
        <dbReference type="EMBL" id="ADN35571.1"/>
    </source>
</evidence>
<evidence type="ECO:0000313" key="9">
    <source>
        <dbReference type="Proteomes" id="UP000006565"/>
    </source>
</evidence>
<proteinExistence type="predicted"/>
<evidence type="ECO:0000256" key="1">
    <source>
        <dbReference type="ARBA" id="ARBA00004651"/>
    </source>
</evidence>
<dbReference type="Pfam" id="PF03176">
    <property type="entry name" value="MMPL"/>
    <property type="match status" value="2"/>
</dbReference>
<dbReference type="PANTHER" id="PTHR33406">
    <property type="entry name" value="MEMBRANE PROTEIN MJ1562-RELATED"/>
    <property type="match status" value="1"/>
</dbReference>
<evidence type="ECO:0000256" key="6">
    <source>
        <dbReference type="SAM" id="Phobius"/>
    </source>
</evidence>
<evidence type="ECO:0000259" key="7">
    <source>
        <dbReference type="PROSITE" id="PS50156"/>
    </source>
</evidence>
<feature type="transmembrane region" description="Helical" evidence="6">
    <location>
        <begin position="332"/>
        <end position="353"/>
    </location>
</feature>
<feature type="transmembrane region" description="Helical" evidence="6">
    <location>
        <begin position="706"/>
        <end position="730"/>
    </location>
</feature>
<dbReference type="PROSITE" id="PS50156">
    <property type="entry name" value="SSD"/>
    <property type="match status" value="2"/>
</dbReference>